<name>A0A9Q1KH41_9CARY</name>
<evidence type="ECO:0000313" key="2">
    <source>
        <dbReference type="EMBL" id="KAJ8442731.1"/>
    </source>
</evidence>
<feature type="compositionally biased region" description="Polar residues" evidence="1">
    <location>
        <begin position="83"/>
        <end position="102"/>
    </location>
</feature>
<dbReference type="PANTHER" id="PTHR35218">
    <property type="entry name" value="RNASE H DOMAIN-CONTAINING PROTEIN"/>
    <property type="match status" value="1"/>
</dbReference>
<feature type="region of interest" description="Disordered" evidence="1">
    <location>
        <begin position="60"/>
        <end position="102"/>
    </location>
</feature>
<dbReference type="EMBL" id="JAKOGI010000134">
    <property type="protein sequence ID" value="KAJ8442731.1"/>
    <property type="molecule type" value="Genomic_DNA"/>
</dbReference>
<evidence type="ECO:0000313" key="3">
    <source>
        <dbReference type="Proteomes" id="UP001153076"/>
    </source>
</evidence>
<evidence type="ECO:0000256" key="1">
    <source>
        <dbReference type="SAM" id="MobiDB-lite"/>
    </source>
</evidence>
<reference evidence="2" key="1">
    <citation type="submission" date="2022-04" db="EMBL/GenBank/DDBJ databases">
        <title>Carnegiea gigantea Genome sequencing and assembly v2.</title>
        <authorList>
            <person name="Copetti D."/>
            <person name="Sanderson M.J."/>
            <person name="Burquez A."/>
            <person name="Wojciechowski M.F."/>
        </authorList>
    </citation>
    <scope>NUCLEOTIDE SEQUENCE</scope>
    <source>
        <strain evidence="2">SGP5-SGP5p</strain>
        <tissue evidence="2">Aerial part</tissue>
    </source>
</reference>
<comment type="caution">
    <text evidence="2">The sequence shown here is derived from an EMBL/GenBank/DDBJ whole genome shotgun (WGS) entry which is preliminary data.</text>
</comment>
<feature type="compositionally biased region" description="Basic and acidic residues" evidence="1">
    <location>
        <begin position="61"/>
        <end position="79"/>
    </location>
</feature>
<dbReference type="InterPro" id="IPR036691">
    <property type="entry name" value="Endo/exonu/phosph_ase_sf"/>
</dbReference>
<dbReference type="AlphaFoldDB" id="A0A9Q1KH41"/>
<gene>
    <name evidence="2" type="ORF">Cgig2_011001</name>
</gene>
<proteinExistence type="predicted"/>
<dbReference type="PANTHER" id="PTHR35218:SF9">
    <property type="entry name" value="ENDONUCLEASE_EXONUCLEASE_PHOSPHATASE DOMAIN-CONTAINING PROTEIN"/>
    <property type="match status" value="1"/>
</dbReference>
<evidence type="ECO:0008006" key="4">
    <source>
        <dbReference type="Google" id="ProtNLM"/>
    </source>
</evidence>
<protein>
    <recommendedName>
        <fullName evidence="4">Endonuclease/exonuclease/phosphatase</fullName>
    </recommendedName>
</protein>
<organism evidence="2 3">
    <name type="scientific">Carnegiea gigantea</name>
    <dbReference type="NCBI Taxonomy" id="171969"/>
    <lineage>
        <taxon>Eukaryota</taxon>
        <taxon>Viridiplantae</taxon>
        <taxon>Streptophyta</taxon>
        <taxon>Embryophyta</taxon>
        <taxon>Tracheophyta</taxon>
        <taxon>Spermatophyta</taxon>
        <taxon>Magnoliopsida</taxon>
        <taxon>eudicotyledons</taxon>
        <taxon>Gunneridae</taxon>
        <taxon>Pentapetalae</taxon>
        <taxon>Caryophyllales</taxon>
        <taxon>Cactineae</taxon>
        <taxon>Cactaceae</taxon>
        <taxon>Cactoideae</taxon>
        <taxon>Echinocereeae</taxon>
        <taxon>Carnegiea</taxon>
    </lineage>
</organism>
<accession>A0A9Q1KH41</accession>
<dbReference type="SUPFAM" id="SSF56219">
    <property type="entry name" value="DNase I-like"/>
    <property type="match status" value="1"/>
</dbReference>
<keyword evidence="3" id="KW-1185">Reference proteome</keyword>
<sequence>MADTDADMEVSFQEGGENNKNYPNAGTMAEGLSRNAGGLSYRDTLQRNNPEVTFNVVQNAIREDNSQGDFKSGDDEPQKRKTQPSNVQNRETNLSNSENQGSRFRALAEDRHTADEPPSHVNVTIMVWNVRGAGNREFLSMLKEHIRMQESHVISLLETHISGSKADEMKGVRPWLFATIYASLTLQLQEELWTELSQFMYSIEAPWMLTGDFNET</sequence>
<dbReference type="Proteomes" id="UP001153076">
    <property type="component" value="Unassembled WGS sequence"/>
</dbReference>
<feature type="region of interest" description="Disordered" evidence="1">
    <location>
        <begin position="1"/>
        <end position="43"/>
    </location>
</feature>